<dbReference type="EMBL" id="CARXXK010000004">
    <property type="protein sequence ID" value="CAI6364955.1"/>
    <property type="molecule type" value="Genomic_DNA"/>
</dbReference>
<keyword evidence="2" id="KW-1185">Reference proteome</keyword>
<sequence>MCATTTDSGRAVRCRHHHGTAAGYTVSLCRKSTIIHNIICSLKTTRHHTGIRKRHMETGKCGYICKTCLG</sequence>
<comment type="caution">
    <text evidence="1">The sequence shown here is derived from an EMBL/GenBank/DDBJ whole genome shotgun (WGS) entry which is preliminary data.</text>
</comment>
<evidence type="ECO:0000313" key="2">
    <source>
        <dbReference type="Proteomes" id="UP001160148"/>
    </source>
</evidence>
<gene>
    <name evidence="1" type="ORF">MEUPH1_LOCUS19719</name>
</gene>
<dbReference type="Proteomes" id="UP001160148">
    <property type="component" value="Unassembled WGS sequence"/>
</dbReference>
<protein>
    <submittedName>
        <fullName evidence="1">Uncharacterized protein</fullName>
    </submittedName>
</protein>
<organism evidence="1 2">
    <name type="scientific">Macrosiphum euphorbiae</name>
    <name type="common">potato aphid</name>
    <dbReference type="NCBI Taxonomy" id="13131"/>
    <lineage>
        <taxon>Eukaryota</taxon>
        <taxon>Metazoa</taxon>
        <taxon>Ecdysozoa</taxon>
        <taxon>Arthropoda</taxon>
        <taxon>Hexapoda</taxon>
        <taxon>Insecta</taxon>
        <taxon>Pterygota</taxon>
        <taxon>Neoptera</taxon>
        <taxon>Paraneoptera</taxon>
        <taxon>Hemiptera</taxon>
        <taxon>Sternorrhyncha</taxon>
        <taxon>Aphidomorpha</taxon>
        <taxon>Aphidoidea</taxon>
        <taxon>Aphididae</taxon>
        <taxon>Macrosiphini</taxon>
        <taxon>Macrosiphum</taxon>
    </lineage>
</organism>
<accession>A0AAV0X9C8</accession>
<proteinExistence type="predicted"/>
<name>A0AAV0X9C8_9HEMI</name>
<reference evidence="1 2" key="1">
    <citation type="submission" date="2023-01" db="EMBL/GenBank/DDBJ databases">
        <authorList>
            <person name="Whitehead M."/>
        </authorList>
    </citation>
    <scope>NUCLEOTIDE SEQUENCE [LARGE SCALE GENOMIC DNA]</scope>
</reference>
<evidence type="ECO:0000313" key="1">
    <source>
        <dbReference type="EMBL" id="CAI6364955.1"/>
    </source>
</evidence>
<dbReference type="AlphaFoldDB" id="A0AAV0X9C8"/>